<evidence type="ECO:0000313" key="2">
    <source>
        <dbReference type="Proteomes" id="UP000240996"/>
    </source>
</evidence>
<reference evidence="1 2" key="1">
    <citation type="submission" date="2018-04" db="EMBL/GenBank/DDBJ databases">
        <title>Genomic Encyclopedia of Type Strains, Phase III (KMG-III): the genomes of soil and plant-associated and newly described type strains.</title>
        <authorList>
            <person name="Whitman W."/>
        </authorList>
    </citation>
    <scope>NUCLEOTIDE SEQUENCE [LARGE SCALE GENOMIC DNA]</scope>
    <source>
        <strain evidence="1 2">NW12</strain>
    </source>
</reference>
<protein>
    <submittedName>
        <fullName evidence="1">Uncharacterized protein</fullName>
    </submittedName>
</protein>
<name>A0A2T4YW12_9SPHN</name>
<organism evidence="1 2">
    <name type="scientific">Sphingomonas aerolata</name>
    <dbReference type="NCBI Taxonomy" id="185951"/>
    <lineage>
        <taxon>Bacteria</taxon>
        <taxon>Pseudomonadati</taxon>
        <taxon>Pseudomonadota</taxon>
        <taxon>Alphaproteobacteria</taxon>
        <taxon>Sphingomonadales</taxon>
        <taxon>Sphingomonadaceae</taxon>
        <taxon>Sphingomonas</taxon>
    </lineage>
</organism>
<dbReference type="Proteomes" id="UP000240996">
    <property type="component" value="Unassembled WGS sequence"/>
</dbReference>
<dbReference type="RefSeq" id="WP_107931159.1">
    <property type="nucleotide sequence ID" value="NZ_PZZN01000001.1"/>
</dbReference>
<sequence length="231" mass="24755">MRPPAPPFNLYRIGADRWVVWGLRGTISFIGGTVRDMYGVALPAGPVKIGSEPLIVSGATGYTITASQLVADTMLQYGSGSWSYWRRDKANVDTRLGVFDTDFASHFGDRWSKPLRINNTTAAPAGDGANPIRAVIRYTAPRAMLVELSACFSKANTGDGVDYRITRNGVTVASGIVVDTATVNGVKFGLEIGDKVDLVFGPNQTYGSDSFFYRATLSNRGQGTTVVCPTA</sequence>
<evidence type="ECO:0000313" key="1">
    <source>
        <dbReference type="EMBL" id="PTM47961.1"/>
    </source>
</evidence>
<gene>
    <name evidence="1" type="ORF">C8J24_1367</name>
</gene>
<comment type="caution">
    <text evidence="1">The sequence shown here is derived from an EMBL/GenBank/DDBJ whole genome shotgun (WGS) entry which is preliminary data.</text>
</comment>
<proteinExistence type="predicted"/>
<keyword evidence="2" id="KW-1185">Reference proteome</keyword>
<dbReference type="AlphaFoldDB" id="A0A2T4YW12"/>
<accession>A0A2T4YW12</accession>
<dbReference type="EMBL" id="PZZN01000001">
    <property type="protein sequence ID" value="PTM47961.1"/>
    <property type="molecule type" value="Genomic_DNA"/>
</dbReference>